<proteinExistence type="predicted"/>
<evidence type="ECO:0000259" key="2">
    <source>
        <dbReference type="Pfam" id="PF20938"/>
    </source>
</evidence>
<dbReference type="Pfam" id="PF10022">
    <property type="entry name" value="DUF2264"/>
    <property type="match status" value="1"/>
</dbReference>
<comment type="caution">
    <text evidence="3">The sequence shown here is derived from an EMBL/GenBank/DDBJ whole genome shotgun (WGS) entry which is preliminary data.</text>
</comment>
<evidence type="ECO:0000313" key="3">
    <source>
        <dbReference type="EMBL" id="RKL66914.1"/>
    </source>
</evidence>
<dbReference type="PANTHER" id="PTHR35339">
    <property type="entry name" value="LINALOOL DEHYDRATASE_ISOMERASE DOMAIN-CONTAINING PROTEIN"/>
    <property type="match status" value="1"/>
</dbReference>
<dbReference type="PANTHER" id="PTHR35339:SF4">
    <property type="entry name" value="LINALOOL DEHYDRATASE_ISOMERASE DOMAIN-CONTAINING PROTEIN"/>
    <property type="match status" value="1"/>
</dbReference>
<evidence type="ECO:0008006" key="5">
    <source>
        <dbReference type="Google" id="ProtNLM"/>
    </source>
</evidence>
<dbReference type="PIRSF" id="PIRSF014753">
    <property type="entry name" value="UCP014753"/>
    <property type="match status" value="1"/>
</dbReference>
<protein>
    <recommendedName>
        <fullName evidence="5">DUF2264 domain-containing protein</fullName>
    </recommendedName>
</protein>
<organism evidence="3 4">
    <name type="scientific">Salipaludibacillus neizhouensis</name>
    <dbReference type="NCBI Taxonomy" id="885475"/>
    <lineage>
        <taxon>Bacteria</taxon>
        <taxon>Bacillati</taxon>
        <taxon>Bacillota</taxon>
        <taxon>Bacilli</taxon>
        <taxon>Bacillales</taxon>
        <taxon>Bacillaceae</taxon>
    </lineage>
</organism>
<evidence type="ECO:0000259" key="1">
    <source>
        <dbReference type="Pfam" id="PF10022"/>
    </source>
</evidence>
<dbReference type="Pfam" id="PF20938">
    <property type="entry name" value="DUF2264_C"/>
    <property type="match status" value="1"/>
</dbReference>
<evidence type="ECO:0000313" key="4">
    <source>
        <dbReference type="Proteomes" id="UP000281498"/>
    </source>
</evidence>
<dbReference type="InterPro" id="IPR049349">
    <property type="entry name" value="DUF2264_N"/>
</dbReference>
<dbReference type="AlphaFoldDB" id="A0A3A9K1D9"/>
<keyword evidence="4" id="KW-1185">Reference proteome</keyword>
<feature type="domain" description="DUF2264" evidence="2">
    <location>
        <begin position="363"/>
        <end position="588"/>
    </location>
</feature>
<feature type="domain" description="DUF2264" evidence="1">
    <location>
        <begin position="15"/>
        <end position="356"/>
    </location>
</feature>
<gene>
    <name evidence="3" type="ORF">CR203_13880</name>
</gene>
<dbReference type="InterPro" id="IPR049237">
    <property type="entry name" value="DUF2264_C"/>
</dbReference>
<reference evidence="3 4" key="1">
    <citation type="submission" date="2017-10" db="EMBL/GenBank/DDBJ databases">
        <title>Bacillus sp. nov., a halophilic bacterium isolated from a Keqin Lake.</title>
        <authorList>
            <person name="Wang H."/>
        </authorList>
    </citation>
    <scope>NUCLEOTIDE SEQUENCE [LARGE SCALE GENOMIC DNA]</scope>
    <source>
        <strain evidence="3 4">KCTC 13187</strain>
    </source>
</reference>
<sequence length="615" mass="70110">MRNFDLPIYKNSLKTKEDVNLAVEQICHPLKDKFSKGNAHLHVGNTSAGHPDPIAEMEGFSRLLWGIVPLLAGGREYDGWEATFQGIKNGTNPSHEEYWGSIQDYDQRIVEVAVYGFALALIPEKIWEPLNEEEKSHFVSWISQINDCKVHDCNWLLFPVLVNLGLKAVEAPYDKEKIENNLDRINAFYIADGWYSDGVDAHCDYYTSFAIHYYCLFYAELMKSEDPERSKLYKERAGLFAQDFIYWFAKDGSALPYGRSLSYRFAQVSFWSAMVFAEVEVFSYGQMKGIILNNLRWWFKQPIFLADGTLSIGYAYPNQVMAENYNSPGSPYWGLKTFLILALKDDHPFWQAEETSLPQLKEVSVQHPAHLVLCRQEETNHVLAFNTGHRSTNDHTHTSAKYEKFVYSNYFGFSVPRAEWGLEQGAFDSTLALSEGDNIYRVKRKVEEYKIDDNVIYTKWKPWENVVVSTWLITGAPWHIRVHQITTQRKLDVADGGFALGKTEDDSLEVMKDNNAAIVNNSLGKSGVKSLYGNAKAILVNPNSNTNLIHSRTTIPTVTSKIDVGTSLLVSGFYGEPNGEKGRGMWQEAPYVEVKDNEIKIYASDKSTVVYRQRL</sequence>
<dbReference type="RefSeq" id="WP_110934667.1">
    <property type="nucleotide sequence ID" value="NZ_KZ614146.1"/>
</dbReference>
<dbReference type="OrthoDB" id="9813465at2"/>
<name>A0A3A9K1D9_9BACI</name>
<dbReference type="Proteomes" id="UP000281498">
    <property type="component" value="Unassembled WGS sequence"/>
</dbReference>
<dbReference type="InterPro" id="IPR016624">
    <property type="entry name" value="UCP014753"/>
</dbReference>
<accession>A0A3A9K1D9</accession>
<dbReference type="EMBL" id="PDOE01000005">
    <property type="protein sequence ID" value="RKL66914.1"/>
    <property type="molecule type" value="Genomic_DNA"/>
</dbReference>